<dbReference type="GO" id="GO:0051301">
    <property type="term" value="P:cell division"/>
    <property type="evidence" value="ECO:0007669"/>
    <property type="project" value="UniProtKB-KW"/>
</dbReference>
<dbReference type="Proteomes" id="UP000637578">
    <property type="component" value="Unassembled WGS sequence"/>
</dbReference>
<dbReference type="Gene3D" id="3.90.78.10">
    <property type="entry name" value="UDP-N-acetylenolpyruvoylglucosamine reductase, C-terminal domain"/>
    <property type="match status" value="1"/>
</dbReference>
<evidence type="ECO:0000256" key="13">
    <source>
        <dbReference type="ARBA" id="ARBA00023002"/>
    </source>
</evidence>
<keyword evidence="15 17" id="KW-0961">Cell wall biogenesis/degradation</keyword>
<evidence type="ECO:0000256" key="1">
    <source>
        <dbReference type="ARBA" id="ARBA00001974"/>
    </source>
</evidence>
<dbReference type="NCBIfam" id="TIGR00179">
    <property type="entry name" value="murB"/>
    <property type="match status" value="1"/>
</dbReference>
<dbReference type="InterPro" id="IPR016169">
    <property type="entry name" value="FAD-bd_PCMH_sub2"/>
</dbReference>
<keyword evidence="12 17" id="KW-0573">Peptidoglycan synthesis</keyword>
<sequence>MLVERGVRLAPLTTLGIGGVAKLLVDVTDSAEFRDVVALVRDVGIAPVCLGHGSNVLVNDGGCPNPVLRLSNQGVTFRNHSDPDLVVLVVEAGHPLQDLVDLTIAEGLTGLEMMIGIPGTVGAAPIQNVGAYGQEIADVLVGVDVWDWVQRRELRLTRADCGFGHRTSRFKRSRRWTLLRVELVLRRSVLSAPVRYRQVAEELDVPLGTQVALDEAAVAVRAVRSRKGMILDPTSPDNRSVGSVFLSPAVDREAADRLRRQGAPVHDFSDGSTRVSASWLIKEAGLRRGQRLATGVRISRQHYTLVAEDGASAANFALATRDVVRRVRAATGVVLTPEIDPLPEPEPEWPG</sequence>
<evidence type="ECO:0000256" key="16">
    <source>
        <dbReference type="ARBA" id="ARBA00048914"/>
    </source>
</evidence>
<keyword evidence="7 17" id="KW-0132">Cell division</keyword>
<evidence type="ECO:0000256" key="14">
    <source>
        <dbReference type="ARBA" id="ARBA00023306"/>
    </source>
</evidence>
<dbReference type="GO" id="GO:0071949">
    <property type="term" value="F:FAD binding"/>
    <property type="evidence" value="ECO:0007669"/>
    <property type="project" value="InterPro"/>
</dbReference>
<dbReference type="PANTHER" id="PTHR21071">
    <property type="entry name" value="UDP-N-ACETYLENOLPYRUVOYLGLUCOSAMINE REDUCTASE"/>
    <property type="match status" value="1"/>
</dbReference>
<dbReference type="InterPro" id="IPR003170">
    <property type="entry name" value="MurB"/>
</dbReference>
<evidence type="ECO:0000256" key="5">
    <source>
        <dbReference type="ARBA" id="ARBA00010485"/>
    </source>
</evidence>
<organism evidence="19 20">
    <name type="scientific">Longimycelium tulufanense</name>
    <dbReference type="NCBI Taxonomy" id="907463"/>
    <lineage>
        <taxon>Bacteria</taxon>
        <taxon>Bacillati</taxon>
        <taxon>Actinomycetota</taxon>
        <taxon>Actinomycetes</taxon>
        <taxon>Pseudonocardiales</taxon>
        <taxon>Pseudonocardiaceae</taxon>
        <taxon>Longimycelium</taxon>
    </lineage>
</organism>
<keyword evidence="9 17" id="KW-0274">FAD</keyword>
<dbReference type="EC" id="1.3.1.98" evidence="17"/>
<evidence type="ECO:0000256" key="6">
    <source>
        <dbReference type="ARBA" id="ARBA00022490"/>
    </source>
</evidence>
<dbReference type="Gene3D" id="3.30.43.10">
    <property type="entry name" value="Uridine Diphospho-n-acetylenolpyruvylglucosamine Reductase, domain 2"/>
    <property type="match status" value="1"/>
</dbReference>
<keyword evidence="6 17" id="KW-0963">Cytoplasm</keyword>
<comment type="cofactor">
    <cofactor evidence="1 17">
        <name>FAD</name>
        <dbReference type="ChEBI" id="CHEBI:57692"/>
    </cofactor>
</comment>
<accession>A0A8J3FZD1</accession>
<dbReference type="NCBIfam" id="NF010478">
    <property type="entry name" value="PRK13903.1"/>
    <property type="match status" value="1"/>
</dbReference>
<comment type="catalytic activity">
    <reaction evidence="16 17">
        <text>UDP-N-acetyl-alpha-D-muramate + NADP(+) = UDP-N-acetyl-3-O-(1-carboxyvinyl)-alpha-D-glucosamine + NADPH + H(+)</text>
        <dbReference type="Rhea" id="RHEA:12248"/>
        <dbReference type="ChEBI" id="CHEBI:15378"/>
        <dbReference type="ChEBI" id="CHEBI:57783"/>
        <dbReference type="ChEBI" id="CHEBI:58349"/>
        <dbReference type="ChEBI" id="CHEBI:68483"/>
        <dbReference type="ChEBI" id="CHEBI:70757"/>
        <dbReference type="EC" id="1.3.1.98"/>
    </reaction>
</comment>
<evidence type="ECO:0000256" key="2">
    <source>
        <dbReference type="ARBA" id="ARBA00003921"/>
    </source>
</evidence>
<dbReference type="PROSITE" id="PS51387">
    <property type="entry name" value="FAD_PCMH"/>
    <property type="match status" value="1"/>
</dbReference>
<dbReference type="SUPFAM" id="SSF56176">
    <property type="entry name" value="FAD-binding/transporter-associated domain-like"/>
    <property type="match status" value="1"/>
</dbReference>
<dbReference type="Pfam" id="PF01565">
    <property type="entry name" value="FAD_binding_4"/>
    <property type="match status" value="1"/>
</dbReference>
<evidence type="ECO:0000256" key="17">
    <source>
        <dbReference type="HAMAP-Rule" id="MF_00037"/>
    </source>
</evidence>
<evidence type="ECO:0000256" key="7">
    <source>
        <dbReference type="ARBA" id="ARBA00022618"/>
    </source>
</evidence>
<dbReference type="GO" id="GO:0071555">
    <property type="term" value="P:cell wall organization"/>
    <property type="evidence" value="ECO:0007669"/>
    <property type="project" value="UniProtKB-KW"/>
</dbReference>
<evidence type="ECO:0000256" key="12">
    <source>
        <dbReference type="ARBA" id="ARBA00022984"/>
    </source>
</evidence>
<evidence type="ECO:0000256" key="9">
    <source>
        <dbReference type="ARBA" id="ARBA00022827"/>
    </source>
</evidence>
<dbReference type="SUPFAM" id="SSF56194">
    <property type="entry name" value="Uridine diphospho-N-Acetylenolpyruvylglucosamine reductase, MurB, C-terminal domain"/>
    <property type="match status" value="1"/>
</dbReference>
<keyword evidence="11 17" id="KW-0133">Cell shape</keyword>
<comment type="subcellular location">
    <subcellularLocation>
        <location evidence="3 17">Cytoplasm</location>
    </subcellularLocation>
</comment>
<evidence type="ECO:0000259" key="18">
    <source>
        <dbReference type="PROSITE" id="PS51387"/>
    </source>
</evidence>
<feature type="active site" description="Proton donor" evidence="17">
    <location>
        <position position="243"/>
    </location>
</feature>
<keyword evidence="13 17" id="KW-0560">Oxidoreductase</keyword>
<evidence type="ECO:0000313" key="20">
    <source>
        <dbReference type="Proteomes" id="UP000637578"/>
    </source>
</evidence>
<evidence type="ECO:0000313" key="19">
    <source>
        <dbReference type="EMBL" id="GGM79233.1"/>
    </source>
</evidence>
<feature type="active site" evidence="17">
    <location>
        <position position="338"/>
    </location>
</feature>
<evidence type="ECO:0000256" key="4">
    <source>
        <dbReference type="ARBA" id="ARBA00004752"/>
    </source>
</evidence>
<dbReference type="Pfam" id="PF02873">
    <property type="entry name" value="MurB_C"/>
    <property type="match status" value="1"/>
</dbReference>
<feature type="domain" description="FAD-binding PCMH-type" evidence="18">
    <location>
        <begin position="17"/>
        <end position="194"/>
    </location>
</feature>
<protein>
    <recommendedName>
        <fullName evidence="17">UDP-N-acetylenolpyruvoylglucosamine reductase</fullName>
        <ecNumber evidence="17">1.3.1.98</ecNumber>
    </recommendedName>
    <alternativeName>
        <fullName evidence="17">UDP-N-acetylmuramate dehydrogenase</fullName>
    </alternativeName>
</protein>
<dbReference type="UniPathway" id="UPA00219"/>
<proteinExistence type="inferred from homology"/>
<keyword evidence="20" id="KW-1185">Reference proteome</keyword>
<dbReference type="InterPro" id="IPR016166">
    <property type="entry name" value="FAD-bd_PCMH"/>
</dbReference>
<feature type="active site" evidence="17">
    <location>
        <position position="166"/>
    </location>
</feature>
<dbReference type="RefSeq" id="WP_189061540.1">
    <property type="nucleotide sequence ID" value="NZ_BMMK01000043.1"/>
</dbReference>
<dbReference type="InterPro" id="IPR036635">
    <property type="entry name" value="MurB_C_sf"/>
</dbReference>
<dbReference type="GO" id="GO:0008762">
    <property type="term" value="F:UDP-N-acetylmuramate dehydrogenase activity"/>
    <property type="evidence" value="ECO:0007669"/>
    <property type="project" value="UniProtKB-UniRule"/>
</dbReference>
<name>A0A8J3FZD1_9PSEU</name>
<keyword evidence="8 17" id="KW-0285">Flavoprotein</keyword>
<evidence type="ECO:0000256" key="8">
    <source>
        <dbReference type="ARBA" id="ARBA00022630"/>
    </source>
</evidence>
<evidence type="ECO:0000256" key="15">
    <source>
        <dbReference type="ARBA" id="ARBA00023316"/>
    </source>
</evidence>
<dbReference type="Gene3D" id="3.30.465.10">
    <property type="match status" value="1"/>
</dbReference>
<dbReference type="AlphaFoldDB" id="A0A8J3FZD1"/>
<reference evidence="19" key="1">
    <citation type="journal article" date="2014" name="Int. J. Syst. Evol. Microbiol.">
        <title>Complete genome sequence of Corynebacterium casei LMG S-19264T (=DSM 44701T), isolated from a smear-ripened cheese.</title>
        <authorList>
            <consortium name="US DOE Joint Genome Institute (JGI-PGF)"/>
            <person name="Walter F."/>
            <person name="Albersmeier A."/>
            <person name="Kalinowski J."/>
            <person name="Ruckert C."/>
        </authorList>
    </citation>
    <scope>NUCLEOTIDE SEQUENCE</scope>
    <source>
        <strain evidence="19">CGMCC 4.5737</strain>
    </source>
</reference>
<dbReference type="HAMAP" id="MF_00037">
    <property type="entry name" value="MurB"/>
    <property type="match status" value="1"/>
</dbReference>
<keyword evidence="14 17" id="KW-0131">Cell cycle</keyword>
<comment type="pathway">
    <text evidence="4 17">Cell wall biogenesis; peptidoglycan biosynthesis.</text>
</comment>
<dbReference type="InterPro" id="IPR036318">
    <property type="entry name" value="FAD-bd_PCMH-like_sf"/>
</dbReference>
<comment type="caution">
    <text evidence="19">The sequence shown here is derived from an EMBL/GenBank/DDBJ whole genome shotgun (WGS) entry which is preliminary data.</text>
</comment>
<comment type="function">
    <text evidence="2 17">Cell wall formation.</text>
</comment>
<dbReference type="InterPro" id="IPR016167">
    <property type="entry name" value="FAD-bd_PCMH_sub1"/>
</dbReference>
<dbReference type="InterPro" id="IPR011601">
    <property type="entry name" value="MurB_C"/>
</dbReference>
<reference evidence="19" key="2">
    <citation type="submission" date="2020-09" db="EMBL/GenBank/DDBJ databases">
        <authorList>
            <person name="Sun Q."/>
            <person name="Zhou Y."/>
        </authorList>
    </citation>
    <scope>NUCLEOTIDE SEQUENCE</scope>
    <source>
        <strain evidence="19">CGMCC 4.5737</strain>
    </source>
</reference>
<dbReference type="EMBL" id="BMMK01000043">
    <property type="protein sequence ID" value="GGM79233.1"/>
    <property type="molecule type" value="Genomic_DNA"/>
</dbReference>
<comment type="similarity">
    <text evidence="5 17">Belongs to the MurB family.</text>
</comment>
<evidence type="ECO:0000256" key="11">
    <source>
        <dbReference type="ARBA" id="ARBA00022960"/>
    </source>
</evidence>
<evidence type="ECO:0000256" key="10">
    <source>
        <dbReference type="ARBA" id="ARBA00022857"/>
    </source>
</evidence>
<dbReference type="PANTHER" id="PTHR21071:SF4">
    <property type="entry name" value="UDP-N-ACETYLENOLPYRUVOYLGLUCOSAMINE REDUCTASE"/>
    <property type="match status" value="1"/>
</dbReference>
<gene>
    <name evidence="17 19" type="primary">murB</name>
    <name evidence="19" type="ORF">GCM10012275_57280</name>
</gene>
<dbReference type="GO" id="GO:0009252">
    <property type="term" value="P:peptidoglycan biosynthetic process"/>
    <property type="evidence" value="ECO:0007669"/>
    <property type="project" value="UniProtKB-UniRule"/>
</dbReference>
<evidence type="ECO:0000256" key="3">
    <source>
        <dbReference type="ARBA" id="ARBA00004496"/>
    </source>
</evidence>
<dbReference type="GO" id="GO:0008360">
    <property type="term" value="P:regulation of cell shape"/>
    <property type="evidence" value="ECO:0007669"/>
    <property type="project" value="UniProtKB-KW"/>
</dbReference>
<keyword evidence="10 17" id="KW-0521">NADP</keyword>
<dbReference type="GO" id="GO:0005829">
    <property type="term" value="C:cytosol"/>
    <property type="evidence" value="ECO:0007669"/>
    <property type="project" value="TreeGrafter"/>
</dbReference>
<dbReference type="InterPro" id="IPR006094">
    <property type="entry name" value="Oxid_FAD_bind_N"/>
</dbReference>